<dbReference type="PANTHER" id="PTHR30055">
    <property type="entry name" value="HTH-TYPE TRANSCRIPTIONAL REGULATOR RUTR"/>
    <property type="match status" value="1"/>
</dbReference>
<dbReference type="GO" id="GO:0003700">
    <property type="term" value="F:DNA-binding transcription factor activity"/>
    <property type="evidence" value="ECO:0007669"/>
    <property type="project" value="TreeGrafter"/>
</dbReference>
<dbReference type="GO" id="GO:0000976">
    <property type="term" value="F:transcription cis-regulatory region binding"/>
    <property type="evidence" value="ECO:0007669"/>
    <property type="project" value="TreeGrafter"/>
</dbReference>
<protein>
    <submittedName>
        <fullName evidence="6">Transcriptional regulator, TetR family</fullName>
    </submittedName>
</protein>
<gene>
    <name evidence="7" type="ORF">SAMN03159428_03790</name>
    <name evidence="6" type="ORF">SAMN03159514_04517</name>
</gene>
<dbReference type="AlphaFoldDB" id="A0AAX2EYE5"/>
<dbReference type="Pfam" id="PF00440">
    <property type="entry name" value="TetR_N"/>
    <property type="match status" value="1"/>
</dbReference>
<evidence type="ECO:0000256" key="1">
    <source>
        <dbReference type="ARBA" id="ARBA00023015"/>
    </source>
</evidence>
<keyword evidence="3" id="KW-0804">Transcription</keyword>
<evidence type="ECO:0000313" key="7">
    <source>
        <dbReference type="EMBL" id="SFU06163.1"/>
    </source>
</evidence>
<evidence type="ECO:0000259" key="5">
    <source>
        <dbReference type="PROSITE" id="PS50977"/>
    </source>
</evidence>
<evidence type="ECO:0000313" key="8">
    <source>
        <dbReference type="Proteomes" id="UP000198760"/>
    </source>
</evidence>
<dbReference type="PRINTS" id="PR00455">
    <property type="entry name" value="HTHTETR"/>
</dbReference>
<dbReference type="EMBL" id="FPAV01000011">
    <property type="protein sequence ID" value="SFU06163.1"/>
    <property type="molecule type" value="Genomic_DNA"/>
</dbReference>
<evidence type="ECO:0000256" key="2">
    <source>
        <dbReference type="ARBA" id="ARBA00023125"/>
    </source>
</evidence>
<dbReference type="Gene3D" id="1.10.10.60">
    <property type="entry name" value="Homeodomain-like"/>
    <property type="match status" value="1"/>
</dbReference>
<dbReference type="PROSITE" id="PS50977">
    <property type="entry name" value="HTH_TETR_2"/>
    <property type="match status" value="1"/>
</dbReference>
<proteinExistence type="predicted"/>
<comment type="caution">
    <text evidence="6">The sequence shown here is derived from an EMBL/GenBank/DDBJ whole genome shotgun (WGS) entry which is preliminary data.</text>
</comment>
<dbReference type="InterPro" id="IPR001647">
    <property type="entry name" value="HTH_TetR"/>
</dbReference>
<name>A0AAX2EYE5_9ENTR</name>
<dbReference type="Gene3D" id="1.10.357.10">
    <property type="entry name" value="Tetracycline Repressor, domain 2"/>
    <property type="match status" value="1"/>
</dbReference>
<feature type="DNA-binding region" description="H-T-H motif" evidence="4">
    <location>
        <begin position="29"/>
        <end position="48"/>
    </location>
</feature>
<dbReference type="SUPFAM" id="SSF46689">
    <property type="entry name" value="Homeodomain-like"/>
    <property type="match status" value="1"/>
</dbReference>
<organism evidence="6 9">
    <name type="scientific">Kosakonia radicincitans</name>
    <dbReference type="NCBI Taxonomy" id="283686"/>
    <lineage>
        <taxon>Bacteria</taxon>
        <taxon>Pseudomonadati</taxon>
        <taxon>Pseudomonadota</taxon>
        <taxon>Gammaproteobacteria</taxon>
        <taxon>Enterobacterales</taxon>
        <taxon>Enterobacteriaceae</taxon>
        <taxon>Kosakonia</taxon>
    </lineage>
</organism>
<dbReference type="PANTHER" id="PTHR30055:SF146">
    <property type="entry name" value="HTH-TYPE TRANSCRIPTIONAL DUAL REGULATOR CECR"/>
    <property type="match status" value="1"/>
</dbReference>
<keyword evidence="8" id="KW-1185">Reference proteome</keyword>
<dbReference type="Proteomes" id="UP000198760">
    <property type="component" value="Unassembled WGS sequence"/>
</dbReference>
<dbReference type="EMBL" id="FOYJ01000013">
    <property type="protein sequence ID" value="SFR25007.1"/>
    <property type="molecule type" value="Genomic_DNA"/>
</dbReference>
<dbReference type="InterPro" id="IPR050109">
    <property type="entry name" value="HTH-type_TetR-like_transc_reg"/>
</dbReference>
<evidence type="ECO:0000313" key="6">
    <source>
        <dbReference type="EMBL" id="SFR25007.1"/>
    </source>
</evidence>
<dbReference type="InterPro" id="IPR009057">
    <property type="entry name" value="Homeodomain-like_sf"/>
</dbReference>
<dbReference type="InterPro" id="IPR039536">
    <property type="entry name" value="TetR_C_Proteobacteria"/>
</dbReference>
<dbReference type="Proteomes" id="UP000199173">
    <property type="component" value="Unassembled WGS sequence"/>
</dbReference>
<reference evidence="8 9" key="1">
    <citation type="submission" date="2016-10" db="EMBL/GenBank/DDBJ databases">
        <authorList>
            <person name="Varghese N."/>
            <person name="Submissions S."/>
        </authorList>
    </citation>
    <scope>NUCLEOTIDE SEQUENCE [LARGE SCALE GENOMIC DNA]</scope>
    <source>
        <strain evidence="7 8">NFIX06</strain>
        <strain evidence="6 9">NFIX08</strain>
    </source>
</reference>
<evidence type="ECO:0000256" key="3">
    <source>
        <dbReference type="ARBA" id="ARBA00023163"/>
    </source>
</evidence>
<evidence type="ECO:0000313" key="9">
    <source>
        <dbReference type="Proteomes" id="UP000199173"/>
    </source>
</evidence>
<dbReference type="RefSeq" id="WP_007371373.1">
    <property type="nucleotide sequence ID" value="NZ_FONC01000010.1"/>
</dbReference>
<evidence type="ECO:0000256" key="4">
    <source>
        <dbReference type="PROSITE-ProRule" id="PRU00335"/>
    </source>
</evidence>
<dbReference type="FunFam" id="1.10.10.60:FF:000141">
    <property type="entry name" value="TetR family transcriptional regulator"/>
    <property type="match status" value="1"/>
</dbReference>
<keyword evidence="2 4" id="KW-0238">DNA-binding</keyword>
<keyword evidence="1" id="KW-0805">Transcription regulation</keyword>
<feature type="domain" description="HTH tetR-type" evidence="5">
    <location>
        <begin position="6"/>
        <end position="66"/>
    </location>
</feature>
<sequence length="207" mass="23120">MRRKTEARRLSFVQAAGKLFIEHGFGTVTMEAIAAEAGASKVTLYSYFPNKDELFGAFAAEAGKGVIETLETSREEAGLQATLQRLGMAYLNLVTRPEVINLNRLVIGEAGRYPQLSRIFYENGPRQTLISICNVLDNLMQRGLLRQAELRRTGLYFKALCEAGLVERQLWGLDQQPAEETRREAVDAAIEAFLPAYDATQTHRHKG</sequence>
<accession>A0AAX2EYE5</accession>
<dbReference type="Pfam" id="PF14246">
    <property type="entry name" value="TetR_C_7"/>
    <property type="match status" value="1"/>
</dbReference>